<keyword evidence="2" id="KW-1185">Reference proteome</keyword>
<gene>
    <name evidence="1" type="ORF">Psuf_065460</name>
</gene>
<reference evidence="1 2" key="2">
    <citation type="submission" date="2020-03" db="EMBL/GenBank/DDBJ databases">
        <authorList>
            <person name="Ichikawa N."/>
            <person name="Kimura A."/>
            <person name="Kitahashi Y."/>
            <person name="Uohara A."/>
        </authorList>
    </citation>
    <scope>NUCLEOTIDE SEQUENCE [LARGE SCALE GENOMIC DNA]</scope>
    <source>
        <strain evidence="1 2">NBRC 105367</strain>
    </source>
</reference>
<evidence type="ECO:0000313" key="2">
    <source>
        <dbReference type="Proteomes" id="UP000503011"/>
    </source>
</evidence>
<protein>
    <submittedName>
        <fullName evidence="1">Uncharacterized protein</fullName>
    </submittedName>
</protein>
<dbReference type="KEGG" id="psuu:Psuf_065460"/>
<reference evidence="1 2" key="1">
    <citation type="submission" date="2020-03" db="EMBL/GenBank/DDBJ databases">
        <title>Whole genome shotgun sequence of Phytohabitans suffuscus NBRC 105367.</title>
        <authorList>
            <person name="Komaki H."/>
            <person name="Tamura T."/>
        </authorList>
    </citation>
    <scope>NUCLEOTIDE SEQUENCE [LARGE SCALE GENOMIC DNA]</scope>
    <source>
        <strain evidence="1 2">NBRC 105367</strain>
    </source>
</reference>
<sequence>MGSPDRRLLLALDYPGRREEARISDLALEADGFDVRYLLTRRSSAG</sequence>
<dbReference type="Proteomes" id="UP000503011">
    <property type="component" value="Chromosome"/>
</dbReference>
<dbReference type="EMBL" id="AP022871">
    <property type="protein sequence ID" value="BCB89233.1"/>
    <property type="molecule type" value="Genomic_DNA"/>
</dbReference>
<accession>A0A6F8YTC6</accession>
<dbReference type="RefSeq" id="WP_173161089.1">
    <property type="nucleotide sequence ID" value="NZ_AP022871.1"/>
</dbReference>
<evidence type="ECO:0000313" key="1">
    <source>
        <dbReference type="EMBL" id="BCB89233.1"/>
    </source>
</evidence>
<organism evidence="1 2">
    <name type="scientific">Phytohabitans suffuscus</name>
    <dbReference type="NCBI Taxonomy" id="624315"/>
    <lineage>
        <taxon>Bacteria</taxon>
        <taxon>Bacillati</taxon>
        <taxon>Actinomycetota</taxon>
        <taxon>Actinomycetes</taxon>
        <taxon>Micromonosporales</taxon>
        <taxon>Micromonosporaceae</taxon>
    </lineage>
</organism>
<proteinExistence type="predicted"/>
<dbReference type="AlphaFoldDB" id="A0A6F8YTC6"/>
<name>A0A6F8YTC6_9ACTN</name>